<accession>A0AAV8QNV8</accession>
<evidence type="ECO:0000313" key="1">
    <source>
        <dbReference type="EMBL" id="KAJ8480431.1"/>
    </source>
</evidence>
<dbReference type="Proteomes" id="UP001222027">
    <property type="component" value="Unassembled WGS sequence"/>
</dbReference>
<dbReference type="AlphaFoldDB" id="A0AAV8QNV8"/>
<name>A0AAV8QNV8_ENSVE</name>
<gene>
    <name evidence="1" type="ORF">OPV22_024158</name>
</gene>
<reference evidence="1 2" key="1">
    <citation type="submission" date="2022-12" db="EMBL/GenBank/DDBJ databases">
        <title>Chromosome-scale assembly of the Ensete ventricosum genome.</title>
        <authorList>
            <person name="Dussert Y."/>
            <person name="Stocks J."/>
            <person name="Wendawek A."/>
            <person name="Woldeyes F."/>
            <person name="Nichols R.A."/>
            <person name="Borrell J.S."/>
        </authorList>
    </citation>
    <scope>NUCLEOTIDE SEQUENCE [LARGE SCALE GENOMIC DNA]</scope>
    <source>
        <strain evidence="2">cv. Maze</strain>
        <tissue evidence="1">Seeds</tissue>
    </source>
</reference>
<proteinExistence type="predicted"/>
<evidence type="ECO:0000313" key="2">
    <source>
        <dbReference type="Proteomes" id="UP001222027"/>
    </source>
</evidence>
<sequence>MGGLMGEEGIVIPNGLSLANAGSTCWVSFHGPKRGVEPDSRIRLLTSTVRRGRLLLDEISCRAVACVRFTRDGIPSRWFPPDYKDRAAAPRPTTSCGVRFHHLLPLPTTEKLRRRNLAG</sequence>
<comment type="caution">
    <text evidence="1">The sequence shown here is derived from an EMBL/GenBank/DDBJ whole genome shotgun (WGS) entry which is preliminary data.</text>
</comment>
<dbReference type="EMBL" id="JAQQAF010000006">
    <property type="protein sequence ID" value="KAJ8480431.1"/>
    <property type="molecule type" value="Genomic_DNA"/>
</dbReference>
<protein>
    <submittedName>
        <fullName evidence="1">Uncharacterized protein</fullName>
    </submittedName>
</protein>
<keyword evidence="2" id="KW-1185">Reference proteome</keyword>
<organism evidence="1 2">
    <name type="scientific">Ensete ventricosum</name>
    <name type="common">Abyssinian banana</name>
    <name type="synonym">Musa ensete</name>
    <dbReference type="NCBI Taxonomy" id="4639"/>
    <lineage>
        <taxon>Eukaryota</taxon>
        <taxon>Viridiplantae</taxon>
        <taxon>Streptophyta</taxon>
        <taxon>Embryophyta</taxon>
        <taxon>Tracheophyta</taxon>
        <taxon>Spermatophyta</taxon>
        <taxon>Magnoliopsida</taxon>
        <taxon>Liliopsida</taxon>
        <taxon>Zingiberales</taxon>
        <taxon>Musaceae</taxon>
        <taxon>Ensete</taxon>
    </lineage>
</organism>